<feature type="compositionally biased region" description="Basic and acidic residues" evidence="1">
    <location>
        <begin position="865"/>
        <end position="882"/>
    </location>
</feature>
<feature type="domain" description="DUF4592" evidence="2">
    <location>
        <begin position="188"/>
        <end position="319"/>
    </location>
</feature>
<dbReference type="AlphaFoldDB" id="A0A2P4THK3"/>
<dbReference type="PANTHER" id="PTHR47743:SF2">
    <property type="entry name" value="ACROSOMAL PROTEIN KIAA1210"/>
    <property type="match status" value="1"/>
</dbReference>
<evidence type="ECO:0000313" key="3">
    <source>
        <dbReference type="EMBL" id="POI35835.1"/>
    </source>
</evidence>
<feature type="region of interest" description="Disordered" evidence="1">
    <location>
        <begin position="96"/>
        <end position="116"/>
    </location>
</feature>
<feature type="region of interest" description="Disordered" evidence="1">
    <location>
        <begin position="918"/>
        <end position="941"/>
    </location>
</feature>
<sequence length="1044" mass="112433">MSTRRTILYVHGRESKMFNTSKHVFNPYCLISAKIHYDFDQKAYSSIGNPSDLKQFLHDYIMATGPTDVIQSPEPGETAEEYAGKKKSRFQTFKNFFAKKKRKEPPPPRGESNLKPSQSIKDVSIYVLDANTLHSPKEAGPKGNMGNKALSHDSVFIFESVSGSAAGDTSSQECIPGRVKALQLQLQQNIRLGSPPLVITGKKTEDAGTVSEDDGLPRSPPDISTLHEVLTDSPSKSSNPVQRHSSLSLGGTDSEDEQIPSEASSRPISPSASAALGAVGSRGSSSLPIDFTIPASPLGCLDTSAARHRIAINPRRQKGFTNKSQQSQLEHIEKEACLHATPEKKGNPTELLESDQHKSDWEGLSAHVEHDAKGGGSKETLSVKCPADADPDSYSSTLVAEDSCTLLQEDACLPDVDHHCNAATSLLRPESPSVSLGEQHSAAVPHCSDEAAGELKLHQQNTNMEVSALPKSQQVEAGVVVLPGVLAADSFSSGMEMESITVLAYDAQRSPAKSVDQNVKDQEKGGALFIGKVEASLGTSESCSNQSVLDTALSTSQVAVADSESSSDVKTVAVLKSENSSATKNDNETCENTEFQPSKGNVGKKIDTAASVLEAGCVLPPSKLEVCFNAEIPCPVSEDNHITQQTCTSYTSEKLSIESLASSSLAGLTCNVSSNDDCKEYQVSSTASQRKPEKDSQSSEENIQSLIKTAAAKPVRFTIAPAWQRSLSGGSNSKEDSYTRSSPTSPIRPELFEGITKEHAVIQDSMKNNSSRFDRDYKDGDLHLNSSLEWADREAKNVENPFGVKLRRTSSLLKYQSESRAESPKLLPSAAPTASAAVKEDQKPAGVGKPPPSLPVSTTSFLKQADLEDKSSPKTRSEEGTKKQNGTKPSEKVSSLHLETASSEPAWISMAKLKQKGFQGHPLAKEQKAEEQTSSKVDQEEAVPDRLDFCVESSMSWKPCTLQQKPRTTQSVLLLIYLLMSDIFLLAGKVGPIAQEASVIPAVEKETRHSSNLPMTPCSSAEPPWLSLAKKKAKAWSEMPQIVQ</sequence>
<evidence type="ECO:0000256" key="1">
    <source>
        <dbReference type="SAM" id="MobiDB-lite"/>
    </source>
</evidence>
<feature type="compositionally biased region" description="Polar residues" evidence="1">
    <location>
        <begin position="232"/>
        <end position="251"/>
    </location>
</feature>
<feature type="region of interest" description="Disordered" evidence="1">
    <location>
        <begin position="196"/>
        <end position="284"/>
    </location>
</feature>
<comment type="caution">
    <text evidence="3">The sequence shown here is derived from an EMBL/GenBank/DDBJ whole genome shotgun (WGS) entry which is preliminary data.</text>
</comment>
<dbReference type="InterPro" id="IPR026713">
    <property type="entry name" value="CRACD-like"/>
</dbReference>
<proteinExistence type="predicted"/>
<feature type="region of interest" description="Disordered" evidence="1">
    <location>
        <begin position="817"/>
        <end position="899"/>
    </location>
</feature>
<keyword evidence="4" id="KW-1185">Reference proteome</keyword>
<dbReference type="Pfam" id="PF15262">
    <property type="entry name" value="DUF4592"/>
    <property type="match status" value="1"/>
</dbReference>
<accession>A0A2P4THK3</accession>
<name>A0A2P4THK3_BAMTH</name>
<reference evidence="3 4" key="1">
    <citation type="submission" date="2018-01" db="EMBL/GenBank/DDBJ databases">
        <title>Comparison of the Chinese Bamboo Partridge and Red Junglefowl genome sequences highlights the importance of demography in genome evolution.</title>
        <authorList>
            <person name="Tiley G.P."/>
            <person name="Kimball R.T."/>
            <person name="Braun E.L."/>
            <person name="Burleigh J.G."/>
        </authorList>
    </citation>
    <scope>NUCLEOTIDE SEQUENCE [LARGE SCALE GENOMIC DNA]</scope>
    <source>
        <strain evidence="3">RTK389</strain>
        <tissue evidence="3">Blood</tissue>
    </source>
</reference>
<gene>
    <name evidence="3" type="ORF">CIB84_000414</name>
</gene>
<protein>
    <recommendedName>
        <fullName evidence="2">DUF4592 domain-containing protein</fullName>
    </recommendedName>
</protein>
<dbReference type="InterPro" id="IPR028030">
    <property type="entry name" value="DUF4592"/>
</dbReference>
<dbReference type="OrthoDB" id="8869651at2759"/>
<dbReference type="EMBL" id="PPHD01000191">
    <property type="protein sequence ID" value="POI35835.1"/>
    <property type="molecule type" value="Genomic_DNA"/>
</dbReference>
<dbReference type="PANTHER" id="PTHR47743">
    <property type="entry name" value="KIAA1210 / KIAA1211 FAMILY MEMBER"/>
    <property type="match status" value="1"/>
</dbReference>
<feature type="region of interest" description="Disordered" evidence="1">
    <location>
        <begin position="726"/>
        <end position="751"/>
    </location>
</feature>
<evidence type="ECO:0000259" key="2">
    <source>
        <dbReference type="Pfam" id="PF15262"/>
    </source>
</evidence>
<feature type="compositionally biased region" description="Low complexity" evidence="1">
    <location>
        <begin position="260"/>
        <end position="275"/>
    </location>
</feature>
<feature type="compositionally biased region" description="Basic and acidic residues" evidence="1">
    <location>
        <begin position="923"/>
        <end position="941"/>
    </location>
</feature>
<evidence type="ECO:0000313" key="4">
    <source>
        <dbReference type="Proteomes" id="UP000237246"/>
    </source>
</evidence>
<organism evidence="3 4">
    <name type="scientific">Bambusicola thoracicus</name>
    <name type="common">Chinese bamboo-partridge</name>
    <name type="synonym">Perdix thoracica</name>
    <dbReference type="NCBI Taxonomy" id="9083"/>
    <lineage>
        <taxon>Eukaryota</taxon>
        <taxon>Metazoa</taxon>
        <taxon>Chordata</taxon>
        <taxon>Craniata</taxon>
        <taxon>Vertebrata</taxon>
        <taxon>Euteleostomi</taxon>
        <taxon>Archelosauria</taxon>
        <taxon>Archosauria</taxon>
        <taxon>Dinosauria</taxon>
        <taxon>Saurischia</taxon>
        <taxon>Theropoda</taxon>
        <taxon>Coelurosauria</taxon>
        <taxon>Aves</taxon>
        <taxon>Neognathae</taxon>
        <taxon>Galloanserae</taxon>
        <taxon>Galliformes</taxon>
        <taxon>Phasianidae</taxon>
        <taxon>Perdicinae</taxon>
        <taxon>Bambusicola</taxon>
    </lineage>
</organism>
<feature type="compositionally biased region" description="Low complexity" evidence="1">
    <location>
        <begin position="824"/>
        <end position="837"/>
    </location>
</feature>
<feature type="region of interest" description="Disordered" evidence="1">
    <location>
        <begin position="683"/>
        <end position="703"/>
    </location>
</feature>
<dbReference type="Proteomes" id="UP000237246">
    <property type="component" value="Unassembled WGS sequence"/>
</dbReference>